<dbReference type="EMBL" id="JAGRRH010000014">
    <property type="protein sequence ID" value="KAG7358763.1"/>
    <property type="molecule type" value="Genomic_DNA"/>
</dbReference>
<keyword evidence="1" id="KW-0812">Transmembrane</keyword>
<proteinExistence type="predicted"/>
<dbReference type="Proteomes" id="UP000693970">
    <property type="component" value="Unassembled WGS sequence"/>
</dbReference>
<evidence type="ECO:0000256" key="1">
    <source>
        <dbReference type="SAM" id="Phobius"/>
    </source>
</evidence>
<feature type="chain" id="PRO_5039915423" evidence="2">
    <location>
        <begin position="18"/>
        <end position="176"/>
    </location>
</feature>
<feature type="transmembrane region" description="Helical" evidence="1">
    <location>
        <begin position="153"/>
        <end position="172"/>
    </location>
</feature>
<comment type="caution">
    <text evidence="3">The sequence shown here is derived from an EMBL/GenBank/DDBJ whole genome shotgun (WGS) entry which is preliminary data.</text>
</comment>
<evidence type="ECO:0000313" key="3">
    <source>
        <dbReference type="EMBL" id="KAG7358763.1"/>
    </source>
</evidence>
<accession>A0A9K3LB75</accession>
<feature type="signal peptide" evidence="2">
    <location>
        <begin position="1"/>
        <end position="17"/>
    </location>
</feature>
<dbReference type="AlphaFoldDB" id="A0A9K3LB75"/>
<name>A0A9K3LB75_9STRA</name>
<keyword evidence="4" id="KW-1185">Reference proteome</keyword>
<keyword evidence="2" id="KW-0732">Signal</keyword>
<reference evidence="3" key="2">
    <citation type="submission" date="2021-04" db="EMBL/GenBank/DDBJ databases">
        <authorList>
            <person name="Podell S."/>
        </authorList>
    </citation>
    <scope>NUCLEOTIDE SEQUENCE</scope>
    <source>
        <strain evidence="3">Hildebrandi</strain>
    </source>
</reference>
<organism evidence="3 4">
    <name type="scientific">Nitzschia inconspicua</name>
    <dbReference type="NCBI Taxonomy" id="303405"/>
    <lineage>
        <taxon>Eukaryota</taxon>
        <taxon>Sar</taxon>
        <taxon>Stramenopiles</taxon>
        <taxon>Ochrophyta</taxon>
        <taxon>Bacillariophyta</taxon>
        <taxon>Bacillariophyceae</taxon>
        <taxon>Bacillariophycidae</taxon>
        <taxon>Bacillariales</taxon>
        <taxon>Bacillariaceae</taxon>
        <taxon>Nitzschia</taxon>
    </lineage>
</organism>
<gene>
    <name evidence="3" type="ORF">IV203_015352</name>
</gene>
<evidence type="ECO:0000256" key="2">
    <source>
        <dbReference type="SAM" id="SignalP"/>
    </source>
</evidence>
<evidence type="ECO:0000313" key="4">
    <source>
        <dbReference type="Proteomes" id="UP000693970"/>
    </source>
</evidence>
<reference evidence="3" key="1">
    <citation type="journal article" date="2021" name="Sci. Rep.">
        <title>Diploid genomic architecture of Nitzschia inconspicua, an elite biomass production diatom.</title>
        <authorList>
            <person name="Oliver A."/>
            <person name="Podell S."/>
            <person name="Pinowska A."/>
            <person name="Traller J.C."/>
            <person name="Smith S.R."/>
            <person name="McClure R."/>
            <person name="Beliaev A."/>
            <person name="Bohutskyi P."/>
            <person name="Hill E.A."/>
            <person name="Rabines A."/>
            <person name="Zheng H."/>
            <person name="Allen L.Z."/>
            <person name="Kuo A."/>
            <person name="Grigoriev I.V."/>
            <person name="Allen A.E."/>
            <person name="Hazlebeck D."/>
            <person name="Allen E.E."/>
        </authorList>
    </citation>
    <scope>NUCLEOTIDE SEQUENCE</scope>
    <source>
        <strain evidence="3">Hildebrandi</strain>
    </source>
</reference>
<keyword evidence="1" id="KW-1133">Transmembrane helix</keyword>
<sequence>MMKSISLLFLLPAQICGHGCSFFRLADDDLRERFMNEELVPTSIKDYVTSLGAGAIPFGVYDCHDGTDDYEVGYSAACTDDGNCKCTALYNFNECRSCELTCGADIKNLDQGSFQADCSNVKSDISETCSVSCTYTTYDCFPGDPSLPKAGGAWIPLSNSFMASAMILLVLIDSHR</sequence>
<keyword evidence="1" id="KW-0472">Membrane</keyword>
<protein>
    <submittedName>
        <fullName evidence="3">Uncharacterized protein</fullName>
    </submittedName>
</protein>